<dbReference type="EMBL" id="MU006223">
    <property type="protein sequence ID" value="KAF2828076.1"/>
    <property type="molecule type" value="Genomic_DNA"/>
</dbReference>
<organism evidence="2 3">
    <name type="scientific">Ophiobolus disseminans</name>
    <dbReference type="NCBI Taxonomy" id="1469910"/>
    <lineage>
        <taxon>Eukaryota</taxon>
        <taxon>Fungi</taxon>
        <taxon>Dikarya</taxon>
        <taxon>Ascomycota</taxon>
        <taxon>Pezizomycotina</taxon>
        <taxon>Dothideomycetes</taxon>
        <taxon>Pleosporomycetidae</taxon>
        <taxon>Pleosporales</taxon>
        <taxon>Pleosporineae</taxon>
        <taxon>Phaeosphaeriaceae</taxon>
        <taxon>Ophiobolus</taxon>
    </lineage>
</organism>
<sequence length="82" mass="9377">MTPKTFHAIAEYVISSIHKHKTAPEATNLGALIVYLVLLRLTAYAHLLFPKMSFGNVTVYFVPRDLDYPTKRELPRAFSRLD</sequence>
<dbReference type="Proteomes" id="UP000799424">
    <property type="component" value="Unassembled WGS sequence"/>
</dbReference>
<keyword evidence="3" id="KW-1185">Reference proteome</keyword>
<proteinExistence type="predicted"/>
<protein>
    <submittedName>
        <fullName evidence="2">Uncharacterized protein</fullName>
    </submittedName>
</protein>
<keyword evidence="1" id="KW-0812">Transmembrane</keyword>
<feature type="transmembrane region" description="Helical" evidence="1">
    <location>
        <begin position="29"/>
        <end position="49"/>
    </location>
</feature>
<keyword evidence="1" id="KW-1133">Transmembrane helix</keyword>
<keyword evidence="1" id="KW-0472">Membrane</keyword>
<reference evidence="2" key="1">
    <citation type="journal article" date="2020" name="Stud. Mycol.">
        <title>101 Dothideomycetes genomes: a test case for predicting lifestyles and emergence of pathogens.</title>
        <authorList>
            <person name="Haridas S."/>
            <person name="Albert R."/>
            <person name="Binder M."/>
            <person name="Bloem J."/>
            <person name="Labutti K."/>
            <person name="Salamov A."/>
            <person name="Andreopoulos B."/>
            <person name="Baker S."/>
            <person name="Barry K."/>
            <person name="Bills G."/>
            <person name="Bluhm B."/>
            <person name="Cannon C."/>
            <person name="Castanera R."/>
            <person name="Culley D."/>
            <person name="Daum C."/>
            <person name="Ezra D."/>
            <person name="Gonzalez J."/>
            <person name="Henrissat B."/>
            <person name="Kuo A."/>
            <person name="Liang C."/>
            <person name="Lipzen A."/>
            <person name="Lutzoni F."/>
            <person name="Magnuson J."/>
            <person name="Mondo S."/>
            <person name="Nolan M."/>
            <person name="Ohm R."/>
            <person name="Pangilinan J."/>
            <person name="Park H.-J."/>
            <person name="Ramirez L."/>
            <person name="Alfaro M."/>
            <person name="Sun H."/>
            <person name="Tritt A."/>
            <person name="Yoshinaga Y."/>
            <person name="Zwiers L.-H."/>
            <person name="Turgeon B."/>
            <person name="Goodwin S."/>
            <person name="Spatafora J."/>
            <person name="Crous P."/>
            <person name="Grigoriev I."/>
        </authorList>
    </citation>
    <scope>NUCLEOTIDE SEQUENCE</scope>
    <source>
        <strain evidence="2">CBS 113818</strain>
    </source>
</reference>
<gene>
    <name evidence="2" type="ORF">CC86DRAFT_203842</name>
</gene>
<evidence type="ECO:0000313" key="3">
    <source>
        <dbReference type="Proteomes" id="UP000799424"/>
    </source>
</evidence>
<accession>A0A6A7A4K1</accession>
<evidence type="ECO:0000256" key="1">
    <source>
        <dbReference type="SAM" id="Phobius"/>
    </source>
</evidence>
<dbReference type="AlphaFoldDB" id="A0A6A7A4K1"/>
<evidence type="ECO:0000313" key="2">
    <source>
        <dbReference type="EMBL" id="KAF2828076.1"/>
    </source>
</evidence>
<name>A0A6A7A4K1_9PLEO</name>